<reference evidence="1 2" key="1">
    <citation type="submission" date="2018-08" db="EMBL/GenBank/DDBJ databases">
        <title>Hydrogenophaga sp. LA-38 isolated from sludge.</title>
        <authorList>
            <person name="Im W.-T."/>
        </authorList>
    </citation>
    <scope>NUCLEOTIDE SEQUENCE [LARGE SCALE GENOMIC DNA]</scope>
    <source>
        <strain evidence="1 2">LA-38</strain>
    </source>
</reference>
<proteinExistence type="predicted"/>
<keyword evidence="2" id="KW-1185">Reference proteome</keyword>
<protein>
    <submittedName>
        <fullName evidence="1">Uncharacterized protein</fullName>
    </submittedName>
</protein>
<dbReference type="EMBL" id="QVLS01000026">
    <property type="protein sequence ID" value="RFP75491.1"/>
    <property type="molecule type" value="Genomic_DNA"/>
</dbReference>
<name>A0A372EDP6_9BURK</name>
<organism evidence="1 2">
    <name type="scientific">Hydrogenophaga borbori</name>
    <dbReference type="NCBI Taxonomy" id="2294117"/>
    <lineage>
        <taxon>Bacteria</taxon>
        <taxon>Pseudomonadati</taxon>
        <taxon>Pseudomonadota</taxon>
        <taxon>Betaproteobacteria</taxon>
        <taxon>Burkholderiales</taxon>
        <taxon>Comamonadaceae</taxon>
        <taxon>Hydrogenophaga</taxon>
    </lineage>
</organism>
<sequence>MPPAPAAPAVALAWPPWATPPAWTAARATPSTCWAATSSSARWTCPRCPACWVLSWCATTTAPTANATCSVAAGA</sequence>
<dbReference type="AlphaFoldDB" id="A0A372EDP6"/>
<dbReference type="Proteomes" id="UP000261931">
    <property type="component" value="Unassembled WGS sequence"/>
</dbReference>
<comment type="caution">
    <text evidence="1">The sequence shown here is derived from an EMBL/GenBank/DDBJ whole genome shotgun (WGS) entry which is preliminary data.</text>
</comment>
<accession>A0A372EDP6</accession>
<evidence type="ECO:0000313" key="2">
    <source>
        <dbReference type="Proteomes" id="UP000261931"/>
    </source>
</evidence>
<evidence type="ECO:0000313" key="1">
    <source>
        <dbReference type="EMBL" id="RFP75491.1"/>
    </source>
</evidence>
<gene>
    <name evidence="1" type="ORF">DY262_21415</name>
</gene>